<feature type="transmembrane region" description="Helical" evidence="1">
    <location>
        <begin position="21"/>
        <end position="46"/>
    </location>
</feature>
<keyword evidence="1" id="KW-0472">Membrane</keyword>
<evidence type="ECO:0000313" key="2">
    <source>
        <dbReference type="EMBL" id="NIE49649.1"/>
    </source>
</evidence>
<sequence length="113" mass="12754">MRFSRGIRLSRNIRDFIMQSILFVIGLMVMLLCLNMKFVVSMHAILLIKMKSLLRTALIFLQSSLCLLAFLVCTQLQHLKKSVAVFSALRPLLPKCCCGQPHATDCGCSHGIW</sequence>
<keyword evidence="1" id="KW-0812">Transmembrane</keyword>
<accession>A0A6G5AFR4</accession>
<evidence type="ECO:0000256" key="1">
    <source>
        <dbReference type="SAM" id="Phobius"/>
    </source>
</evidence>
<name>A0A6G5AFR4_RHIMP</name>
<keyword evidence="1" id="KW-1133">Transmembrane helix</keyword>
<dbReference type="AlphaFoldDB" id="A0A6G5AFR4"/>
<protein>
    <submittedName>
        <fullName evidence="2">Uncharacterized protein</fullName>
    </submittedName>
</protein>
<proteinExistence type="predicted"/>
<dbReference type="EMBL" id="GIKN01007376">
    <property type="protein sequence ID" value="NIE49649.1"/>
    <property type="molecule type" value="Transcribed_RNA"/>
</dbReference>
<organism evidence="2">
    <name type="scientific">Rhipicephalus microplus</name>
    <name type="common">Cattle tick</name>
    <name type="synonym">Boophilus microplus</name>
    <dbReference type="NCBI Taxonomy" id="6941"/>
    <lineage>
        <taxon>Eukaryota</taxon>
        <taxon>Metazoa</taxon>
        <taxon>Ecdysozoa</taxon>
        <taxon>Arthropoda</taxon>
        <taxon>Chelicerata</taxon>
        <taxon>Arachnida</taxon>
        <taxon>Acari</taxon>
        <taxon>Parasitiformes</taxon>
        <taxon>Ixodida</taxon>
        <taxon>Ixodoidea</taxon>
        <taxon>Ixodidae</taxon>
        <taxon>Rhipicephalinae</taxon>
        <taxon>Rhipicephalus</taxon>
        <taxon>Boophilus</taxon>
    </lineage>
</organism>
<feature type="transmembrane region" description="Helical" evidence="1">
    <location>
        <begin position="52"/>
        <end position="73"/>
    </location>
</feature>
<reference evidence="2" key="1">
    <citation type="submission" date="2020-03" db="EMBL/GenBank/DDBJ databases">
        <title>A transcriptome and proteome of the tick Rhipicephalus microplus shaped by the genetic composition of its hosts and developmental stage.</title>
        <authorList>
            <person name="Garcia G.R."/>
            <person name="Ribeiro J.M.C."/>
            <person name="Maruyama S.R."/>
            <person name="Gardinasse L.G."/>
            <person name="Nelson K."/>
            <person name="Ferreira B.R."/>
            <person name="Andrade T.G."/>
            <person name="Santos I.K.F.M."/>
        </authorList>
    </citation>
    <scope>NUCLEOTIDE SEQUENCE</scope>
    <source>
        <strain evidence="2">NSGR</strain>
        <tissue evidence="2">Salivary glands</tissue>
    </source>
</reference>